<reference evidence="1 2" key="1">
    <citation type="submission" date="2016-12" db="EMBL/GenBank/DDBJ databases">
        <authorList>
            <person name="Song W.-J."/>
            <person name="Kurnit D.M."/>
        </authorList>
    </citation>
    <scope>NUCLEOTIDE SEQUENCE [LARGE SCALE GENOMIC DNA]</scope>
    <source>
        <strain evidence="1 2">DSM 18488</strain>
    </source>
</reference>
<dbReference type="AlphaFoldDB" id="A0A1M7YI98"/>
<dbReference type="RefSeq" id="WP_073615919.1">
    <property type="nucleotide sequence ID" value="NZ_FRFE01000034.1"/>
</dbReference>
<proteinExistence type="predicted"/>
<protein>
    <submittedName>
        <fullName evidence="1">Uncharacterized conserved protein, DUF697 family</fullName>
    </submittedName>
</protein>
<sequence length="119" mass="12369">MTMKQRRIHAIIHVATVAAGGVGAGLAKLPGSDMPVLCVLQQAMIIAIGHEYGCELAKTDAKHLLLTFPAGYGGKALSGVLIGWLPGFGSLIRASTAMVITESIGWTANAYFANNDTST</sequence>
<dbReference type="Proteomes" id="UP000184603">
    <property type="component" value="Unassembled WGS sequence"/>
</dbReference>
<keyword evidence="2" id="KW-1185">Reference proteome</keyword>
<accession>A0A1M7YI98</accession>
<gene>
    <name evidence="1" type="ORF">SAMN02745220_04521</name>
</gene>
<dbReference type="EMBL" id="FRFE01000034">
    <property type="protein sequence ID" value="SHO52330.1"/>
    <property type="molecule type" value="Genomic_DNA"/>
</dbReference>
<organism evidence="1 2">
    <name type="scientific">Desulfopila aestuarii DSM 18488</name>
    <dbReference type="NCBI Taxonomy" id="1121416"/>
    <lineage>
        <taxon>Bacteria</taxon>
        <taxon>Pseudomonadati</taxon>
        <taxon>Thermodesulfobacteriota</taxon>
        <taxon>Desulfobulbia</taxon>
        <taxon>Desulfobulbales</taxon>
        <taxon>Desulfocapsaceae</taxon>
        <taxon>Desulfopila</taxon>
    </lineage>
</organism>
<dbReference type="STRING" id="1121416.SAMN02745220_04521"/>
<evidence type="ECO:0000313" key="1">
    <source>
        <dbReference type="EMBL" id="SHO52330.1"/>
    </source>
</evidence>
<name>A0A1M7YI98_9BACT</name>
<evidence type="ECO:0000313" key="2">
    <source>
        <dbReference type="Proteomes" id="UP000184603"/>
    </source>
</evidence>
<dbReference type="OrthoDB" id="9255830at2"/>